<keyword evidence="4" id="KW-1185">Reference proteome</keyword>
<organism evidence="3 4">
    <name type="scientific">Armillaria gallica</name>
    <name type="common">Bulbous honey fungus</name>
    <name type="synonym">Armillaria bulbosa</name>
    <dbReference type="NCBI Taxonomy" id="47427"/>
    <lineage>
        <taxon>Eukaryota</taxon>
        <taxon>Fungi</taxon>
        <taxon>Dikarya</taxon>
        <taxon>Basidiomycota</taxon>
        <taxon>Agaricomycotina</taxon>
        <taxon>Agaricomycetes</taxon>
        <taxon>Agaricomycetidae</taxon>
        <taxon>Agaricales</taxon>
        <taxon>Marasmiineae</taxon>
        <taxon>Physalacriaceae</taxon>
        <taxon>Armillaria</taxon>
    </lineage>
</organism>
<dbReference type="SUPFAM" id="SSF56112">
    <property type="entry name" value="Protein kinase-like (PK-like)"/>
    <property type="match status" value="1"/>
</dbReference>
<feature type="compositionally biased region" description="Basic residues" evidence="1">
    <location>
        <begin position="1"/>
        <end position="10"/>
    </location>
</feature>
<dbReference type="InterPro" id="IPR040976">
    <property type="entry name" value="Pkinase_fungal"/>
</dbReference>
<dbReference type="Pfam" id="PF17667">
    <property type="entry name" value="Pkinase_fungal"/>
    <property type="match status" value="1"/>
</dbReference>
<dbReference type="OrthoDB" id="5592585at2759"/>
<gene>
    <name evidence="3" type="ORF">ARMGADRAFT_1170768</name>
</gene>
<feature type="region of interest" description="Disordered" evidence="1">
    <location>
        <begin position="1"/>
        <end position="31"/>
    </location>
</feature>
<feature type="compositionally biased region" description="Polar residues" evidence="1">
    <location>
        <begin position="745"/>
        <end position="758"/>
    </location>
</feature>
<sequence length="849" mass="95320">MLKAKGKVRSSKVGGRAGAVDKGKKKAEKGDAVAVTQQLDLTALLEQFDAPQRKIVGGNQSPHEDDRVRYRNLELGREMARHAVGPMPIEEFTDLIPECSQRPDKMMPNSRRAFNKVPRRGDVNFKNERSLYDPVNRAFNATRKTSQGEMARCPGVTFYNTSDQPGPGKHSTKVGASGYAQEHLKFVQDPGASAIVSHPGYWQLFWEAKIIDFAGDNGILFEHITDEKTKEHTITGFGQTSFYAAQMCANQYRDFAFSISLTDETARLLRWDRSGVIFSEAIHYREDPEPLCRFLWRFGNANSLQRGADMSVHKGITQAEEALFRDAVKAHVKLQLGLTDEKEVNQEMEKHYEPGQVCMVEVVIHQDSEEQPLASSSEYRTRGQMQTQAATCKFLVSRPVVSPHSLASRSTRGYWAVDMRTKNIVFLKDCWRADVEAVDMEGLTLHKLRASGVEAGVPTVVCHGDVYVEGEVSSTLTSEYSRNEWNKASKLSHITGRIHYRMVTAEVGYALQETFAGTRELIKGCQEVFHVLFYASTKANLIHRDISSTNIILVADEKNCFGSRVAYVIDWEFAVAIDRQDMHRDWWRTGTVAFMCIDALPDPLDPLQASGQYRHFFGHDVESLIYVAIYCGLYRLPWNEYSETHHQVILRNMFDFERGRSGKNLIKTQNSVTKWAKIFQGPEFCKWLTAAMDLVSMWFPPPASLPSPDAILTQFLATVELDPATLDELDAIPRKMPIRGLPIEATNSATRSLPSTSDSPDRSRNRGVELSPSEGVPKRGRLLRGRGQVGRSTSATVGGNTGRRERGQVPGGSTFNTVGVRTRARKRPGNESDEMGDETDAKHRNKRKK</sequence>
<dbReference type="PANTHER" id="PTHR38248:SF2">
    <property type="entry name" value="FUNK1 11"/>
    <property type="match status" value="1"/>
</dbReference>
<dbReference type="GO" id="GO:0004672">
    <property type="term" value="F:protein kinase activity"/>
    <property type="evidence" value="ECO:0007669"/>
    <property type="project" value="InterPro"/>
</dbReference>
<name>A0A2H3CID4_ARMGA</name>
<accession>A0A2H3CID4</accession>
<dbReference type="InterPro" id="IPR011009">
    <property type="entry name" value="Kinase-like_dom_sf"/>
</dbReference>
<dbReference type="PANTHER" id="PTHR38248">
    <property type="entry name" value="FUNK1 6"/>
    <property type="match status" value="1"/>
</dbReference>
<evidence type="ECO:0000259" key="2">
    <source>
        <dbReference type="Pfam" id="PF17667"/>
    </source>
</evidence>
<feature type="domain" description="Fungal-type protein kinase" evidence="2">
    <location>
        <begin position="227"/>
        <end position="630"/>
    </location>
</feature>
<evidence type="ECO:0000313" key="4">
    <source>
        <dbReference type="Proteomes" id="UP000217790"/>
    </source>
</evidence>
<dbReference type="InterPro" id="IPR008266">
    <property type="entry name" value="Tyr_kinase_AS"/>
</dbReference>
<dbReference type="EMBL" id="KZ293712">
    <property type="protein sequence ID" value="PBK82805.1"/>
    <property type="molecule type" value="Genomic_DNA"/>
</dbReference>
<feature type="region of interest" description="Disordered" evidence="1">
    <location>
        <begin position="742"/>
        <end position="849"/>
    </location>
</feature>
<dbReference type="PROSITE" id="PS00109">
    <property type="entry name" value="PROTEIN_KINASE_TYR"/>
    <property type="match status" value="1"/>
</dbReference>
<proteinExistence type="predicted"/>
<dbReference type="OMA" id="VAYVIDW"/>
<reference evidence="4" key="1">
    <citation type="journal article" date="2017" name="Nat. Ecol. Evol.">
        <title>Genome expansion and lineage-specific genetic innovations in the forest pathogenic fungi Armillaria.</title>
        <authorList>
            <person name="Sipos G."/>
            <person name="Prasanna A.N."/>
            <person name="Walter M.C."/>
            <person name="O'Connor E."/>
            <person name="Balint B."/>
            <person name="Krizsan K."/>
            <person name="Kiss B."/>
            <person name="Hess J."/>
            <person name="Varga T."/>
            <person name="Slot J."/>
            <person name="Riley R."/>
            <person name="Boka B."/>
            <person name="Rigling D."/>
            <person name="Barry K."/>
            <person name="Lee J."/>
            <person name="Mihaltcheva S."/>
            <person name="LaButti K."/>
            <person name="Lipzen A."/>
            <person name="Waldron R."/>
            <person name="Moloney N.M."/>
            <person name="Sperisen C."/>
            <person name="Kredics L."/>
            <person name="Vagvoelgyi C."/>
            <person name="Patrignani A."/>
            <person name="Fitzpatrick D."/>
            <person name="Nagy I."/>
            <person name="Doyle S."/>
            <person name="Anderson J.B."/>
            <person name="Grigoriev I.V."/>
            <person name="Gueldener U."/>
            <person name="Muensterkoetter M."/>
            <person name="Nagy L.G."/>
        </authorList>
    </citation>
    <scope>NUCLEOTIDE SEQUENCE [LARGE SCALE GENOMIC DNA]</scope>
    <source>
        <strain evidence="4">Ar21-2</strain>
    </source>
</reference>
<protein>
    <recommendedName>
        <fullName evidence="2">Fungal-type protein kinase domain-containing protein</fullName>
    </recommendedName>
</protein>
<dbReference type="InParanoid" id="A0A2H3CID4"/>
<evidence type="ECO:0000256" key="1">
    <source>
        <dbReference type="SAM" id="MobiDB-lite"/>
    </source>
</evidence>
<evidence type="ECO:0000313" key="3">
    <source>
        <dbReference type="EMBL" id="PBK82805.1"/>
    </source>
</evidence>
<dbReference type="AlphaFoldDB" id="A0A2H3CID4"/>
<dbReference type="Proteomes" id="UP000217790">
    <property type="component" value="Unassembled WGS sequence"/>
</dbReference>
<dbReference type="Gene3D" id="1.10.510.10">
    <property type="entry name" value="Transferase(Phosphotransferase) domain 1"/>
    <property type="match status" value="1"/>
</dbReference>